<evidence type="ECO:0000313" key="3">
    <source>
        <dbReference type="Proteomes" id="UP000029839"/>
    </source>
</evidence>
<dbReference type="Gene3D" id="3.20.20.80">
    <property type="entry name" value="Glycosidases"/>
    <property type="match status" value="1"/>
</dbReference>
<dbReference type="GO" id="GO:0016798">
    <property type="term" value="F:hydrolase activity, acting on glycosyl bonds"/>
    <property type="evidence" value="ECO:0007669"/>
    <property type="project" value="UniProtKB-KW"/>
</dbReference>
<dbReference type="Proteomes" id="UP000029839">
    <property type="component" value="Unassembled WGS sequence"/>
</dbReference>
<accession>A0A0A0BVY2</accession>
<name>A0A0A0BVY2_9CELL</name>
<keyword evidence="2" id="KW-0378">Hydrolase</keyword>
<sequence length="323" mass="35778">MTQRTDRTLTATPVRGMTWGWVGEPGTWSTPAADRSMRAMAGLGVTWVTLAYAAVQDTAQSTEVRWRGTTVSDDEIRDAVGRARALGLRVCLKPTVNCVDGTWRAHIGFLEPDVPGEPTWREWFASYGEYVLHHAALAEELDADLFCVGCEMVRADAQEQHWRDLVAAVRQVYSGPVTYNCDKYQEDRLTWWDAVDVISASGYYPSGTWAAQLDRVERVVERHGKPFLFVEAGCPSREGSPERPNDWTHDGAPSGSAQAGYLDEMLTACAERPWVGGVVLWDWPADLYPAHEAPDNRDYCVHGKPGADVVARHFASWGAPPPA</sequence>
<reference evidence="2 3" key="1">
    <citation type="submission" date="2013-08" db="EMBL/GenBank/DDBJ databases">
        <title>Genome sequencing of Cellulomonas carbonis T26.</title>
        <authorList>
            <person name="Chen F."/>
            <person name="Li Y."/>
            <person name="Wang G."/>
        </authorList>
    </citation>
    <scope>NUCLEOTIDE SEQUENCE [LARGE SCALE GENOMIC DNA]</scope>
    <source>
        <strain evidence="2 3">T26</strain>
    </source>
</reference>
<keyword evidence="3" id="KW-1185">Reference proteome</keyword>
<feature type="compositionally biased region" description="Basic and acidic residues" evidence="1">
    <location>
        <begin position="239"/>
        <end position="249"/>
    </location>
</feature>
<dbReference type="InterPro" id="IPR017853">
    <property type="entry name" value="GH"/>
</dbReference>
<evidence type="ECO:0000313" key="2">
    <source>
        <dbReference type="EMBL" id="KGM11294.1"/>
    </source>
</evidence>
<reference evidence="2 3" key="2">
    <citation type="journal article" date="2015" name="Stand. Genomic Sci.">
        <title>Draft genome sequence of Cellulomonas carbonis T26(T) and comparative analysis of six Cellulomonas genomes.</title>
        <authorList>
            <person name="Zhuang W."/>
            <person name="Zhang S."/>
            <person name="Xia X."/>
            <person name="Wang G."/>
        </authorList>
    </citation>
    <scope>NUCLEOTIDE SEQUENCE [LARGE SCALE GENOMIC DNA]</scope>
    <source>
        <strain evidence="2 3">T26</strain>
    </source>
</reference>
<dbReference type="GO" id="GO:0045493">
    <property type="term" value="P:xylan catabolic process"/>
    <property type="evidence" value="ECO:0007669"/>
    <property type="project" value="UniProtKB-KW"/>
</dbReference>
<protein>
    <submittedName>
        <fullName evidence="2">1,4-beta-xylanase</fullName>
    </submittedName>
</protein>
<evidence type="ECO:0000256" key="1">
    <source>
        <dbReference type="SAM" id="MobiDB-lite"/>
    </source>
</evidence>
<dbReference type="RefSeq" id="WP_152605607.1">
    <property type="nucleotide sequence ID" value="NZ_AXCY01000025.1"/>
</dbReference>
<dbReference type="EMBL" id="AXCY01000025">
    <property type="protein sequence ID" value="KGM11294.1"/>
    <property type="molecule type" value="Genomic_DNA"/>
</dbReference>
<dbReference type="Pfam" id="PF22612">
    <property type="entry name" value="GH113"/>
    <property type="match status" value="1"/>
</dbReference>
<gene>
    <name evidence="2" type="ORF">N868_11075</name>
</gene>
<proteinExistence type="predicted"/>
<dbReference type="OrthoDB" id="9773531at2"/>
<keyword evidence="2" id="KW-0119">Carbohydrate metabolism</keyword>
<dbReference type="InterPro" id="IPR055151">
    <property type="entry name" value="GH113"/>
</dbReference>
<feature type="region of interest" description="Disordered" evidence="1">
    <location>
        <begin position="235"/>
        <end position="254"/>
    </location>
</feature>
<dbReference type="SUPFAM" id="SSF51445">
    <property type="entry name" value="(Trans)glycosidases"/>
    <property type="match status" value="1"/>
</dbReference>
<keyword evidence="2" id="KW-0326">Glycosidase</keyword>
<keyword evidence="2" id="KW-0858">Xylan degradation</keyword>
<comment type="caution">
    <text evidence="2">The sequence shown here is derived from an EMBL/GenBank/DDBJ whole genome shotgun (WGS) entry which is preliminary data.</text>
</comment>
<dbReference type="AlphaFoldDB" id="A0A0A0BVY2"/>
<organism evidence="2 3">
    <name type="scientific">Cellulomonas carbonis T26</name>
    <dbReference type="NCBI Taxonomy" id="947969"/>
    <lineage>
        <taxon>Bacteria</taxon>
        <taxon>Bacillati</taxon>
        <taxon>Actinomycetota</taxon>
        <taxon>Actinomycetes</taxon>
        <taxon>Micrococcales</taxon>
        <taxon>Cellulomonadaceae</taxon>
        <taxon>Cellulomonas</taxon>
    </lineage>
</organism>
<keyword evidence="2" id="KW-0624">Polysaccharide degradation</keyword>